<accession>A0LLC2</accession>
<proteinExistence type="predicted"/>
<dbReference type="KEGG" id="sfu:Sfum_2546"/>
<dbReference type="HOGENOM" id="CLU_050993_0_1_7"/>
<dbReference type="Proteomes" id="UP000001784">
    <property type="component" value="Chromosome"/>
</dbReference>
<dbReference type="InterPro" id="IPR029039">
    <property type="entry name" value="Flavoprotein-like_sf"/>
</dbReference>
<dbReference type="PANTHER" id="PTHR43278:SF1">
    <property type="entry name" value="IRON-SULFUR FLAVOPROTEIN MJ1083"/>
    <property type="match status" value="1"/>
</dbReference>
<dbReference type="InterPro" id="IPR051796">
    <property type="entry name" value="ISF_SsuE-like"/>
</dbReference>
<feature type="domain" description="NADPH-dependent FMN reductase-like" evidence="3">
    <location>
        <begin position="7"/>
        <end position="130"/>
    </location>
</feature>
<keyword evidence="2" id="KW-0288">FMN</keyword>
<dbReference type="GO" id="GO:0016491">
    <property type="term" value="F:oxidoreductase activity"/>
    <property type="evidence" value="ECO:0007669"/>
    <property type="project" value="InterPro"/>
</dbReference>
<dbReference type="AlphaFoldDB" id="A0LLC2"/>
<dbReference type="Pfam" id="PF03358">
    <property type="entry name" value="FMN_red"/>
    <property type="match status" value="1"/>
</dbReference>
<dbReference type="eggNOG" id="COG0655">
    <property type="taxonomic scope" value="Bacteria"/>
</dbReference>
<dbReference type="InParanoid" id="A0LLC2"/>
<keyword evidence="5" id="KW-1185">Reference proteome</keyword>
<dbReference type="PANTHER" id="PTHR43278">
    <property type="entry name" value="NAD(P)H-DEPENDENT FMN-CONTAINING OXIDOREDUCTASE YWQN-RELATED"/>
    <property type="match status" value="1"/>
</dbReference>
<reference evidence="4 5" key="1">
    <citation type="submission" date="2006-10" db="EMBL/GenBank/DDBJ databases">
        <title>Complete sequence of Syntrophobacter fumaroxidans MPOB.</title>
        <authorList>
            <consortium name="US DOE Joint Genome Institute"/>
            <person name="Copeland A."/>
            <person name="Lucas S."/>
            <person name="Lapidus A."/>
            <person name="Barry K."/>
            <person name="Detter J.C."/>
            <person name="Glavina del Rio T."/>
            <person name="Hammon N."/>
            <person name="Israni S."/>
            <person name="Pitluck S."/>
            <person name="Goltsman E.G."/>
            <person name="Martinez M."/>
            <person name="Schmutz J."/>
            <person name="Larimer F."/>
            <person name="Land M."/>
            <person name="Hauser L."/>
            <person name="Kyrpides N."/>
            <person name="Kim E."/>
            <person name="Boone D.R."/>
            <person name="Brockman F."/>
            <person name="Culley D."/>
            <person name="Ferry J."/>
            <person name="Gunsalus R."/>
            <person name="McInerney M.J."/>
            <person name="Morrison M."/>
            <person name="Plugge C."/>
            <person name="Rohlin L."/>
            <person name="Scholten J."/>
            <person name="Sieber J."/>
            <person name="Stams A.J.M."/>
            <person name="Worm P."/>
            <person name="Henstra A.M."/>
            <person name="Richardson P."/>
        </authorList>
    </citation>
    <scope>NUCLEOTIDE SEQUENCE [LARGE SCALE GENOMIC DNA]</scope>
    <source>
        <strain evidence="5">DSM 10017 / MPOB</strain>
    </source>
</reference>
<evidence type="ECO:0000256" key="2">
    <source>
        <dbReference type="ARBA" id="ARBA00022643"/>
    </source>
</evidence>
<organism evidence="4 5">
    <name type="scientific">Syntrophobacter fumaroxidans (strain DSM 10017 / MPOB)</name>
    <dbReference type="NCBI Taxonomy" id="335543"/>
    <lineage>
        <taxon>Bacteria</taxon>
        <taxon>Pseudomonadati</taxon>
        <taxon>Thermodesulfobacteriota</taxon>
        <taxon>Syntrophobacteria</taxon>
        <taxon>Syntrophobacterales</taxon>
        <taxon>Syntrophobacteraceae</taxon>
        <taxon>Syntrophobacter</taxon>
    </lineage>
</organism>
<keyword evidence="1" id="KW-0285">Flavoprotein</keyword>
<protein>
    <submittedName>
        <fullName evidence="4">Multimeric flavodoxin WrbA-like</fullName>
    </submittedName>
</protein>
<sequence length="287" mass="31764">MSSSSILLGIIGSPRKHGNSEILVKEIYRQLSGDWELRLMRLPEMDIRPCRACYQCLFGEMKCIQDDDFHIALDALLECSAYAVVSPAYLLDANAGLKRFLDRGLAFYGHVAALWGKPAVAAAIAGIEGMEGRTKLAVEGFVKFTMGDLRGSTVLYGALPGEVLLGERGRSEARRLAQAIEKPGKEERVAGVPACSVCGADSFRFLPDGRVRCLLCSSTGSCEWREGRLTVATQPGDHPFFHTRESVLEHAEWLRGMKDRFLQRRKELKAVVQDYAGVGTWIKPDRK</sequence>
<dbReference type="RefSeq" id="WP_011699392.1">
    <property type="nucleotide sequence ID" value="NC_008554.1"/>
</dbReference>
<dbReference type="STRING" id="335543.Sfum_2546"/>
<gene>
    <name evidence="4" type="ordered locus">Sfum_2546</name>
</gene>
<dbReference type="OrthoDB" id="9805976at2"/>
<dbReference type="InterPro" id="IPR005025">
    <property type="entry name" value="FMN_Rdtase-like_dom"/>
</dbReference>
<dbReference type="EMBL" id="CP000478">
    <property type="protein sequence ID" value="ABK18224.1"/>
    <property type="molecule type" value="Genomic_DNA"/>
</dbReference>
<evidence type="ECO:0000313" key="4">
    <source>
        <dbReference type="EMBL" id="ABK18224.1"/>
    </source>
</evidence>
<dbReference type="SUPFAM" id="SSF52218">
    <property type="entry name" value="Flavoproteins"/>
    <property type="match status" value="1"/>
</dbReference>
<dbReference type="Gene3D" id="3.40.50.360">
    <property type="match status" value="1"/>
</dbReference>
<evidence type="ECO:0000259" key="3">
    <source>
        <dbReference type="Pfam" id="PF03358"/>
    </source>
</evidence>
<evidence type="ECO:0000313" key="5">
    <source>
        <dbReference type="Proteomes" id="UP000001784"/>
    </source>
</evidence>
<name>A0LLC2_SYNFM</name>
<evidence type="ECO:0000256" key="1">
    <source>
        <dbReference type="ARBA" id="ARBA00022630"/>
    </source>
</evidence>